<keyword evidence="2" id="KW-0732">Signal</keyword>
<keyword evidence="1" id="KW-1133">Transmembrane helix</keyword>
<keyword evidence="1" id="KW-0472">Membrane</keyword>
<dbReference type="Proteomes" id="UP001461498">
    <property type="component" value="Unassembled WGS sequence"/>
</dbReference>
<gene>
    <name evidence="3" type="ORF">O3M35_011726</name>
</gene>
<organism evidence="3 4">
    <name type="scientific">Rhynocoris fuscipes</name>
    <dbReference type="NCBI Taxonomy" id="488301"/>
    <lineage>
        <taxon>Eukaryota</taxon>
        <taxon>Metazoa</taxon>
        <taxon>Ecdysozoa</taxon>
        <taxon>Arthropoda</taxon>
        <taxon>Hexapoda</taxon>
        <taxon>Insecta</taxon>
        <taxon>Pterygota</taxon>
        <taxon>Neoptera</taxon>
        <taxon>Paraneoptera</taxon>
        <taxon>Hemiptera</taxon>
        <taxon>Heteroptera</taxon>
        <taxon>Panheteroptera</taxon>
        <taxon>Cimicomorpha</taxon>
        <taxon>Reduviidae</taxon>
        <taxon>Harpactorinae</taxon>
        <taxon>Harpactorini</taxon>
        <taxon>Rhynocoris</taxon>
    </lineage>
</organism>
<evidence type="ECO:0000256" key="1">
    <source>
        <dbReference type="SAM" id="Phobius"/>
    </source>
</evidence>
<evidence type="ECO:0000313" key="3">
    <source>
        <dbReference type="EMBL" id="KAK9503080.1"/>
    </source>
</evidence>
<dbReference type="AlphaFoldDB" id="A0AAW1CZX8"/>
<keyword evidence="1" id="KW-0812">Transmembrane</keyword>
<dbReference type="EMBL" id="JAPXFL010000008">
    <property type="protein sequence ID" value="KAK9503080.1"/>
    <property type="molecule type" value="Genomic_DNA"/>
</dbReference>
<feature type="chain" id="PRO_5043486249" evidence="2">
    <location>
        <begin position="17"/>
        <end position="201"/>
    </location>
</feature>
<feature type="transmembrane region" description="Helical" evidence="1">
    <location>
        <begin position="156"/>
        <end position="179"/>
    </location>
</feature>
<evidence type="ECO:0000313" key="4">
    <source>
        <dbReference type="Proteomes" id="UP001461498"/>
    </source>
</evidence>
<proteinExistence type="predicted"/>
<name>A0AAW1CZX8_9HEMI</name>
<reference evidence="3 4" key="1">
    <citation type="submission" date="2022-12" db="EMBL/GenBank/DDBJ databases">
        <title>Chromosome-level genome assembly of true bugs.</title>
        <authorList>
            <person name="Ma L."/>
            <person name="Li H."/>
        </authorList>
    </citation>
    <scope>NUCLEOTIDE SEQUENCE [LARGE SCALE GENOMIC DNA]</scope>
    <source>
        <strain evidence="3">Lab_2022b</strain>
    </source>
</reference>
<keyword evidence="4" id="KW-1185">Reference proteome</keyword>
<comment type="caution">
    <text evidence="3">The sequence shown here is derived from an EMBL/GenBank/DDBJ whole genome shotgun (WGS) entry which is preliminary data.</text>
</comment>
<sequence>MLFYCLILLITSVVYGNLDIMKSCIYDLKTMNDSNYRMVLAQFRKCKELGVKYSNYSANNETVAYLSRIRRNLISSNNSFQNLTKLSKNEISEITDNINNLYVEMILAGMLPQVTEKMYSLVSEYDDEFLEAITVEYDDTLNLHDEDINGIMSFPFFLTAVLMMVCLNIIMLAIIYGYLQKTINYFKHCVHNDNQSVNSYQ</sequence>
<protein>
    <submittedName>
        <fullName evidence="3">Uncharacterized protein</fullName>
    </submittedName>
</protein>
<feature type="signal peptide" evidence="2">
    <location>
        <begin position="1"/>
        <end position="16"/>
    </location>
</feature>
<evidence type="ECO:0000256" key="2">
    <source>
        <dbReference type="SAM" id="SignalP"/>
    </source>
</evidence>
<accession>A0AAW1CZX8</accession>